<evidence type="ECO:0000256" key="3">
    <source>
        <dbReference type="ARBA" id="ARBA00022801"/>
    </source>
</evidence>
<dbReference type="GO" id="GO:0016788">
    <property type="term" value="F:hydrolase activity, acting on ester bonds"/>
    <property type="evidence" value="ECO:0007669"/>
    <property type="project" value="InterPro"/>
</dbReference>
<comment type="caution">
    <text evidence="7">The sequence shown here is derived from an EMBL/GenBank/DDBJ whole genome shotgun (WGS) entry which is preliminary data.</text>
</comment>
<dbReference type="AlphaFoldDB" id="A0A418VY70"/>
<reference evidence="7 8" key="1">
    <citation type="submission" date="2018-09" db="EMBL/GenBank/DDBJ databases">
        <authorList>
            <person name="Zhu H."/>
        </authorList>
    </citation>
    <scope>NUCLEOTIDE SEQUENCE [LARGE SCALE GENOMIC DNA]</scope>
    <source>
        <strain evidence="7 8">K2W22B-5</strain>
    </source>
</reference>
<dbReference type="Pfam" id="PF24827">
    <property type="entry name" value="AstE_AspA_cat"/>
    <property type="match status" value="1"/>
</dbReference>
<keyword evidence="4" id="KW-0862">Zinc</keyword>
<evidence type="ECO:0000256" key="4">
    <source>
        <dbReference type="ARBA" id="ARBA00022833"/>
    </source>
</evidence>
<dbReference type="GO" id="GO:0046872">
    <property type="term" value="F:metal ion binding"/>
    <property type="evidence" value="ECO:0007669"/>
    <property type="project" value="UniProtKB-KW"/>
</dbReference>
<evidence type="ECO:0000313" key="7">
    <source>
        <dbReference type="EMBL" id="RJF82133.1"/>
    </source>
</evidence>
<evidence type="ECO:0000256" key="2">
    <source>
        <dbReference type="ARBA" id="ARBA00022723"/>
    </source>
</evidence>
<dbReference type="PANTHER" id="PTHR15162:SF7">
    <property type="entry name" value="SUCCINYLGLUTAMATE DESUCCINYLASE"/>
    <property type="match status" value="1"/>
</dbReference>
<sequence>MRNRHTDAAKPQQSRNHRGAKTARLAPLARRRSLRHTGDSRQPCRADLVTDPLFAPIELTPPDIAPHRRGNTGIEHVTSLTSEEPGPHVVLNALVHGNEISGAIALDSLLRLRLKPRRGRLTFVFANTDAYRLFDRQNPYASRFIDEDFNRIWSPEHLDGRRDSAELRRARQLRPVYQSADLLLDLHSMTADTAPLTLCGRTTRGRDLALGLAHPAWVVADDGHAGGRRLIDFGAFAEPEGARTAILVECGQHWRADTAVVALESCLRLLRGLEMIDESVGPRLLPRADPQRLVDITDVITADSDLFRFTAPFAGLEVIGRAGTTIGWDGDRAIRTPYDDCVLIMPARRVKAGQTAVRLGRIVTL</sequence>
<protein>
    <submittedName>
        <fullName evidence="7">Succinylglutamate desuccinylase</fullName>
    </submittedName>
</protein>
<keyword evidence="2" id="KW-0479">Metal-binding</keyword>
<name>A0A418VY70_9PROT</name>
<accession>A0A418VY70</accession>
<dbReference type="InterPro" id="IPR055438">
    <property type="entry name" value="AstE_AspA_cat"/>
</dbReference>
<evidence type="ECO:0000313" key="8">
    <source>
        <dbReference type="Proteomes" id="UP000283458"/>
    </source>
</evidence>
<organism evidence="7 8">
    <name type="scientific">Azospirillum cavernae</name>
    <dbReference type="NCBI Taxonomy" id="2320860"/>
    <lineage>
        <taxon>Bacteria</taxon>
        <taxon>Pseudomonadati</taxon>
        <taxon>Pseudomonadota</taxon>
        <taxon>Alphaproteobacteria</taxon>
        <taxon>Rhodospirillales</taxon>
        <taxon>Azospirillaceae</taxon>
        <taxon>Azospirillum</taxon>
    </lineage>
</organism>
<proteinExistence type="predicted"/>
<evidence type="ECO:0000259" key="6">
    <source>
        <dbReference type="Pfam" id="PF24827"/>
    </source>
</evidence>
<dbReference type="GO" id="GO:0005829">
    <property type="term" value="C:cytosol"/>
    <property type="evidence" value="ECO:0007669"/>
    <property type="project" value="TreeGrafter"/>
</dbReference>
<keyword evidence="8" id="KW-1185">Reference proteome</keyword>
<dbReference type="PANTHER" id="PTHR15162">
    <property type="entry name" value="ASPARTOACYLASE"/>
    <property type="match status" value="1"/>
</dbReference>
<dbReference type="EMBL" id="QYUL01000002">
    <property type="protein sequence ID" value="RJF82133.1"/>
    <property type="molecule type" value="Genomic_DNA"/>
</dbReference>
<dbReference type="InterPro" id="IPR050178">
    <property type="entry name" value="AspA/AstE_fam"/>
</dbReference>
<comment type="cofactor">
    <cofactor evidence="1">
        <name>Zn(2+)</name>
        <dbReference type="ChEBI" id="CHEBI:29105"/>
    </cofactor>
</comment>
<dbReference type="OrthoDB" id="7813621at2"/>
<gene>
    <name evidence="7" type="ORF">D3877_18910</name>
</gene>
<dbReference type="SUPFAM" id="SSF53187">
    <property type="entry name" value="Zn-dependent exopeptidases"/>
    <property type="match status" value="1"/>
</dbReference>
<feature type="region of interest" description="Disordered" evidence="5">
    <location>
        <begin position="1"/>
        <end position="45"/>
    </location>
</feature>
<dbReference type="Proteomes" id="UP000283458">
    <property type="component" value="Unassembled WGS sequence"/>
</dbReference>
<dbReference type="Gene3D" id="3.40.630.10">
    <property type="entry name" value="Zn peptidases"/>
    <property type="match status" value="1"/>
</dbReference>
<feature type="domain" description="Succinylglutamate desuccinylase/Aspartoacylase catalytic" evidence="6">
    <location>
        <begin position="85"/>
        <end position="195"/>
    </location>
</feature>
<keyword evidence="3" id="KW-0378">Hydrolase</keyword>
<evidence type="ECO:0000256" key="5">
    <source>
        <dbReference type="SAM" id="MobiDB-lite"/>
    </source>
</evidence>
<evidence type="ECO:0000256" key="1">
    <source>
        <dbReference type="ARBA" id="ARBA00001947"/>
    </source>
</evidence>